<dbReference type="InParanoid" id="A0A0D2UJF4"/>
<dbReference type="InterPro" id="IPR008266">
    <property type="entry name" value="Tyr_kinase_AS"/>
</dbReference>
<dbReference type="GO" id="GO:0005524">
    <property type="term" value="F:ATP binding"/>
    <property type="evidence" value="ECO:0007669"/>
    <property type="project" value="UniProtKB-KW"/>
</dbReference>
<comment type="subcellular location">
    <subcellularLocation>
        <location evidence="1">Endomembrane system</location>
    </subcellularLocation>
</comment>
<dbReference type="FunFam" id="1.10.510.10:FF:001512">
    <property type="entry name" value="Receptor tyrosine-protein kinase erbB-2"/>
    <property type="match status" value="1"/>
</dbReference>
<feature type="domain" description="Protein kinase" evidence="10">
    <location>
        <begin position="506"/>
        <end position="779"/>
    </location>
</feature>
<evidence type="ECO:0000259" key="10">
    <source>
        <dbReference type="PROSITE" id="PS50011"/>
    </source>
</evidence>
<keyword evidence="6 9" id="KW-0472">Membrane</keyword>
<keyword evidence="9" id="KW-0812">Transmembrane</keyword>
<evidence type="ECO:0000256" key="6">
    <source>
        <dbReference type="ARBA" id="ARBA00023136"/>
    </source>
</evidence>
<dbReference type="CDD" id="cd00064">
    <property type="entry name" value="FU"/>
    <property type="match status" value="1"/>
</dbReference>
<dbReference type="GO" id="GO:0004714">
    <property type="term" value="F:transmembrane receptor protein tyrosine kinase activity"/>
    <property type="evidence" value="ECO:0007669"/>
    <property type="project" value="TreeGrafter"/>
</dbReference>
<dbReference type="SUPFAM" id="SSF56112">
    <property type="entry name" value="Protein kinase-like (PK-like)"/>
    <property type="match status" value="1"/>
</dbReference>
<dbReference type="AlphaFoldDB" id="A0A0D2UJF4"/>
<dbReference type="PROSITE" id="PS50011">
    <property type="entry name" value="PROTEIN_KINASE_DOM"/>
    <property type="match status" value="1"/>
</dbReference>
<dbReference type="PANTHER" id="PTHR24416:SF611">
    <property type="entry name" value="TYROSINE-PROTEIN KINASE TRANSMEMBRANE RECEPTOR ROR"/>
    <property type="match status" value="1"/>
</dbReference>
<dbReference type="InterPro" id="IPR009030">
    <property type="entry name" value="Growth_fac_rcpt_cys_sf"/>
</dbReference>
<dbReference type="Proteomes" id="UP000008743">
    <property type="component" value="Unassembled WGS sequence"/>
</dbReference>
<evidence type="ECO:0000256" key="9">
    <source>
        <dbReference type="SAM" id="Phobius"/>
    </source>
</evidence>
<dbReference type="GO" id="GO:0050793">
    <property type="term" value="P:regulation of developmental process"/>
    <property type="evidence" value="ECO:0007669"/>
    <property type="project" value="UniProtKB-ARBA"/>
</dbReference>
<dbReference type="GO" id="GO:0007169">
    <property type="term" value="P:cell surface receptor protein tyrosine kinase signaling pathway"/>
    <property type="evidence" value="ECO:0007669"/>
    <property type="project" value="TreeGrafter"/>
</dbReference>
<dbReference type="SMART" id="SM00219">
    <property type="entry name" value="TyrKc"/>
    <property type="match status" value="1"/>
</dbReference>
<evidence type="ECO:0000313" key="11">
    <source>
        <dbReference type="EMBL" id="KJE95216.1"/>
    </source>
</evidence>
<dbReference type="PhylomeDB" id="A0A0D2UJF4"/>
<dbReference type="InterPro" id="IPR001245">
    <property type="entry name" value="Ser-Thr/Tyr_kinase_cat_dom"/>
</dbReference>
<dbReference type="InterPro" id="IPR020635">
    <property type="entry name" value="Tyr_kinase_cat_dom"/>
</dbReference>
<evidence type="ECO:0000256" key="3">
    <source>
        <dbReference type="ARBA" id="ARBA00022741"/>
    </source>
</evidence>
<dbReference type="OrthoDB" id="2791079at2759"/>
<keyword evidence="4 11" id="KW-0418">Kinase</keyword>
<dbReference type="SUPFAM" id="SSF57184">
    <property type="entry name" value="Growth factor receptor domain"/>
    <property type="match status" value="1"/>
</dbReference>
<evidence type="ECO:0000313" key="12">
    <source>
        <dbReference type="Proteomes" id="UP000008743"/>
    </source>
</evidence>
<keyword evidence="9" id="KW-1133">Transmembrane helix</keyword>
<dbReference type="Pfam" id="PF07714">
    <property type="entry name" value="PK_Tyr_Ser-Thr"/>
    <property type="match status" value="1"/>
</dbReference>
<dbReference type="CDD" id="cd00192">
    <property type="entry name" value="PTKc"/>
    <property type="match status" value="1"/>
</dbReference>
<keyword evidence="2" id="KW-0808">Transferase</keyword>
<keyword evidence="7" id="KW-0829">Tyrosine-protein kinase</keyword>
<name>A0A0D2UJF4_CAPO3</name>
<protein>
    <submittedName>
        <fullName evidence="11">TKL protein kinase</fullName>
    </submittedName>
</protein>
<dbReference type="InterPro" id="IPR050122">
    <property type="entry name" value="RTK"/>
</dbReference>
<dbReference type="EMBL" id="KE346368">
    <property type="protein sequence ID" value="KJE95216.1"/>
    <property type="molecule type" value="Genomic_DNA"/>
</dbReference>
<gene>
    <name evidence="11" type="ORF">CAOG_005691</name>
</gene>
<dbReference type="InterPro" id="IPR011009">
    <property type="entry name" value="Kinase-like_dom_sf"/>
</dbReference>
<evidence type="ECO:0000256" key="5">
    <source>
        <dbReference type="ARBA" id="ARBA00022840"/>
    </source>
</evidence>
<evidence type="ECO:0000256" key="7">
    <source>
        <dbReference type="ARBA" id="ARBA00023137"/>
    </source>
</evidence>
<dbReference type="PANTHER" id="PTHR24416">
    <property type="entry name" value="TYROSINE-PROTEIN KINASE RECEPTOR"/>
    <property type="match status" value="1"/>
</dbReference>
<feature type="region of interest" description="Disordered" evidence="8">
    <location>
        <begin position="314"/>
        <end position="344"/>
    </location>
</feature>
<sequence length="817" mass="86747">MLATAMAQDDGEVCPSECECYTERGNRLFVLDCIETMETFPVTTGNLVEITISGTQLTSIPASPFALQNHARLENINIYDNPLLTVIEPNAFSGTVASSIWLTNNALTTLPPGLFKDLVSLDSLDPNENYVQLQGNLFEHRAPPSTYGSPSDPFKCHSSCSTCSGFGPGACCSDNCLYCTTGSECTECYNGYILADGACVPPFGFSSSPNVASTLSPNVATSSVLLLSSQIVFPSVVPSASTSSNGGVSVSAVTSSHPTQPSSALIASPASTTPLISASSTASSASTFTAIGSSSTAPAPATSSAFTQSASIVAAAPSSEPPTSSGTTSSASSSSSAPIQQSPQTDAASSAVPAIIGAVVGVLVLLALIALLAVRRRRQHQAQAIADRANKLELASLQKNNLATQADSSYTDFYRATPAPEPTYATYAPTSASEPTYATYAPTSTAEPTYATYAASFDADQNYATVNAAEYDAPVQQSSPMYESTAASNRIYQSSAAVTQTLRQGLVLGEKLGSGAFGVVFGGRLPRALVPMDARYLLHDPAQSHLDLAVKTIAEDATEQSRDDFVEEAGMVAQFDNPNVVRAIATLLEVEPYLCLLELMPYGDLRSVLEKSKLAHVVWSKSEFAHALAQVASGLKYLESIRFVHRDIAARNCLVGRGLSVKISDFGLTRSLAENDDYYRMEHRGRLPVKWMAPECLNYRTFTHQSDVWAFGVLAWEAFSYGATPYGSIPVRDVLARVEAGLRLERPEDCSADLFAQVQSCWELDPLARPRFALLSAYFTHLSAGQPIRDIGALTRPDERENMVLSSSAPVSAQSNV</sequence>
<keyword evidence="3" id="KW-0547">Nucleotide-binding</keyword>
<dbReference type="SUPFAM" id="SSF52058">
    <property type="entry name" value="L domain-like"/>
    <property type="match status" value="1"/>
</dbReference>
<dbReference type="PRINTS" id="PR00109">
    <property type="entry name" value="TYRKINASE"/>
</dbReference>
<dbReference type="eggNOG" id="KOG0196">
    <property type="taxonomic scope" value="Eukaryota"/>
</dbReference>
<dbReference type="GO" id="GO:0005886">
    <property type="term" value="C:plasma membrane"/>
    <property type="evidence" value="ECO:0007669"/>
    <property type="project" value="TreeGrafter"/>
</dbReference>
<dbReference type="PROSITE" id="PS00109">
    <property type="entry name" value="PROTEIN_KINASE_TYR"/>
    <property type="match status" value="1"/>
</dbReference>
<reference evidence="12" key="1">
    <citation type="submission" date="2011-02" db="EMBL/GenBank/DDBJ databases">
        <title>The Genome Sequence of Capsaspora owczarzaki ATCC 30864.</title>
        <authorList>
            <person name="Russ C."/>
            <person name="Cuomo C."/>
            <person name="Burger G."/>
            <person name="Gray M.W."/>
            <person name="Holland P.W.H."/>
            <person name="King N."/>
            <person name="Lang F.B.F."/>
            <person name="Roger A.J."/>
            <person name="Ruiz-Trillo I."/>
            <person name="Young S.K."/>
            <person name="Zeng Q."/>
            <person name="Gargeya S."/>
            <person name="Alvarado L."/>
            <person name="Berlin A."/>
            <person name="Chapman S.B."/>
            <person name="Chen Z."/>
            <person name="Freedman E."/>
            <person name="Gellesch M."/>
            <person name="Goldberg J."/>
            <person name="Griggs A."/>
            <person name="Gujja S."/>
            <person name="Heilman E."/>
            <person name="Heiman D."/>
            <person name="Howarth C."/>
            <person name="Mehta T."/>
            <person name="Neiman D."/>
            <person name="Pearson M."/>
            <person name="Roberts A."/>
            <person name="Saif S."/>
            <person name="Shea T."/>
            <person name="Shenoy N."/>
            <person name="Sisk P."/>
            <person name="Stolte C."/>
            <person name="Sykes S."/>
            <person name="White J."/>
            <person name="Yandava C."/>
            <person name="Haas B."/>
            <person name="Nusbaum C."/>
            <person name="Birren B."/>
        </authorList>
    </citation>
    <scope>NUCLEOTIDE SEQUENCE</scope>
    <source>
        <strain evidence="12">ATCC 30864</strain>
    </source>
</reference>
<evidence type="ECO:0000256" key="4">
    <source>
        <dbReference type="ARBA" id="ARBA00022777"/>
    </source>
</evidence>
<keyword evidence="12" id="KW-1185">Reference proteome</keyword>
<proteinExistence type="predicted"/>
<dbReference type="Gene3D" id="3.30.200.20">
    <property type="entry name" value="Phosphorylase Kinase, domain 1"/>
    <property type="match status" value="1"/>
</dbReference>
<evidence type="ECO:0000256" key="8">
    <source>
        <dbReference type="SAM" id="MobiDB-lite"/>
    </source>
</evidence>
<accession>A0A0D2UJF4</accession>
<dbReference type="Gene3D" id="3.80.10.10">
    <property type="entry name" value="Ribonuclease Inhibitor"/>
    <property type="match status" value="1"/>
</dbReference>
<dbReference type="InterPro" id="IPR000719">
    <property type="entry name" value="Prot_kinase_dom"/>
</dbReference>
<feature type="transmembrane region" description="Helical" evidence="9">
    <location>
        <begin position="351"/>
        <end position="374"/>
    </location>
</feature>
<dbReference type="InterPro" id="IPR032675">
    <property type="entry name" value="LRR_dom_sf"/>
</dbReference>
<evidence type="ECO:0000256" key="2">
    <source>
        <dbReference type="ARBA" id="ARBA00022679"/>
    </source>
</evidence>
<dbReference type="STRING" id="595528.A0A0D2UJF4"/>
<dbReference type="GO" id="GO:0043235">
    <property type="term" value="C:receptor complex"/>
    <property type="evidence" value="ECO:0007669"/>
    <property type="project" value="TreeGrafter"/>
</dbReference>
<dbReference type="Gene3D" id="1.10.510.10">
    <property type="entry name" value="Transferase(Phosphotransferase) domain 1"/>
    <property type="match status" value="1"/>
</dbReference>
<evidence type="ECO:0000256" key="1">
    <source>
        <dbReference type="ARBA" id="ARBA00004308"/>
    </source>
</evidence>
<dbReference type="GO" id="GO:0048468">
    <property type="term" value="P:cell development"/>
    <property type="evidence" value="ECO:0007669"/>
    <property type="project" value="UniProtKB-ARBA"/>
</dbReference>
<dbReference type="InterPro" id="IPR006212">
    <property type="entry name" value="Furin_repeat"/>
</dbReference>
<dbReference type="OMA" id="HTNDIDI"/>
<keyword evidence="5" id="KW-0067">ATP-binding</keyword>
<organism evidence="11 12">
    <name type="scientific">Capsaspora owczarzaki (strain ATCC 30864)</name>
    <dbReference type="NCBI Taxonomy" id="595528"/>
    <lineage>
        <taxon>Eukaryota</taxon>
        <taxon>Filasterea</taxon>
        <taxon>Capsaspora</taxon>
    </lineage>
</organism>
<dbReference type="GO" id="GO:0012505">
    <property type="term" value="C:endomembrane system"/>
    <property type="evidence" value="ECO:0007669"/>
    <property type="project" value="UniProtKB-SubCell"/>
</dbReference>